<name>A0A420WPC5_9PROT</name>
<dbReference type="AlphaFoldDB" id="A0A420WPC5"/>
<evidence type="ECO:0000313" key="3">
    <source>
        <dbReference type="EMBL" id="RKQ72830.1"/>
    </source>
</evidence>
<evidence type="ECO:0000313" key="4">
    <source>
        <dbReference type="Proteomes" id="UP000277424"/>
    </source>
</evidence>
<proteinExistence type="predicted"/>
<sequence>MSDKAKAKAKAPAGGARRPGAKDKQQSRGGWKLLMLVTVLGLGLAVLPTMVVAAVGMLPTLVAYIVDGRREKYAAFSVGCMNFCGVLPFMLQLWTQEHSFTMAWRIVGDPVSWLVMYAAASVGWVIYYAAPHVVAAYLRFQLDRRINKLREYQKELVTEWGDSITRSATAEGTTEPAALAKPEPEDTEAEQAKG</sequence>
<dbReference type="RefSeq" id="WP_121217442.1">
    <property type="nucleotide sequence ID" value="NZ_RBIG01000001.1"/>
</dbReference>
<evidence type="ECO:0000256" key="2">
    <source>
        <dbReference type="SAM" id="Phobius"/>
    </source>
</evidence>
<protein>
    <submittedName>
        <fullName evidence="3">Uncharacterized protein</fullName>
    </submittedName>
</protein>
<feature type="transmembrane region" description="Helical" evidence="2">
    <location>
        <begin position="73"/>
        <end position="94"/>
    </location>
</feature>
<keyword evidence="2" id="KW-0472">Membrane</keyword>
<keyword evidence="2" id="KW-0812">Transmembrane</keyword>
<comment type="caution">
    <text evidence="3">The sequence shown here is derived from an EMBL/GenBank/DDBJ whole genome shotgun (WGS) entry which is preliminary data.</text>
</comment>
<dbReference type="EMBL" id="RBIG01000001">
    <property type="protein sequence ID" value="RKQ72830.1"/>
    <property type="molecule type" value="Genomic_DNA"/>
</dbReference>
<reference evidence="3 4" key="1">
    <citation type="submission" date="2018-10" db="EMBL/GenBank/DDBJ databases">
        <title>Comparative analysis of microorganisms from saline springs in Andes Mountain Range, Colombia.</title>
        <authorList>
            <person name="Rubin E."/>
        </authorList>
    </citation>
    <scope>NUCLEOTIDE SEQUENCE [LARGE SCALE GENOMIC DNA]</scope>
    <source>
        <strain evidence="3 4">USBA 36</strain>
    </source>
</reference>
<accession>A0A420WPC5</accession>
<dbReference type="Proteomes" id="UP000277424">
    <property type="component" value="Unassembled WGS sequence"/>
</dbReference>
<feature type="transmembrane region" description="Helical" evidence="2">
    <location>
        <begin position="33"/>
        <end position="66"/>
    </location>
</feature>
<dbReference type="OrthoDB" id="7357449at2"/>
<evidence type="ECO:0000256" key="1">
    <source>
        <dbReference type="SAM" id="MobiDB-lite"/>
    </source>
</evidence>
<feature type="region of interest" description="Disordered" evidence="1">
    <location>
        <begin position="167"/>
        <end position="194"/>
    </location>
</feature>
<gene>
    <name evidence="3" type="ORF">BCL74_0599</name>
</gene>
<feature type="region of interest" description="Disordered" evidence="1">
    <location>
        <begin position="1"/>
        <end position="26"/>
    </location>
</feature>
<feature type="transmembrane region" description="Helical" evidence="2">
    <location>
        <begin position="114"/>
        <end position="140"/>
    </location>
</feature>
<keyword evidence="2" id="KW-1133">Transmembrane helix</keyword>
<feature type="compositionally biased region" description="Acidic residues" evidence="1">
    <location>
        <begin position="185"/>
        <end position="194"/>
    </location>
</feature>
<organism evidence="3 4">
    <name type="scientific">Oceanibaculum indicum</name>
    <dbReference type="NCBI Taxonomy" id="526216"/>
    <lineage>
        <taxon>Bacteria</taxon>
        <taxon>Pseudomonadati</taxon>
        <taxon>Pseudomonadota</taxon>
        <taxon>Alphaproteobacteria</taxon>
        <taxon>Rhodospirillales</taxon>
        <taxon>Oceanibaculaceae</taxon>
        <taxon>Oceanibaculum</taxon>
    </lineage>
</organism>